<evidence type="ECO:0000256" key="3">
    <source>
        <dbReference type="ARBA" id="ARBA00022989"/>
    </source>
</evidence>
<reference evidence="6" key="1">
    <citation type="submission" date="2023-02" db="EMBL/GenBank/DDBJ databases">
        <title>Gut commensal Christensenella minuta modulates host metabolism via a new class of secondary bile acids.</title>
        <authorList>
            <person name="Liu C."/>
        </authorList>
    </citation>
    <scope>NUCLEOTIDE SEQUENCE</scope>
    <source>
        <strain evidence="6">CA70</strain>
    </source>
</reference>
<protein>
    <submittedName>
        <fullName evidence="6">DUF4870 domain-containing protein</fullName>
    </submittedName>
</protein>
<gene>
    <name evidence="6" type="ORF">PUP29_00135</name>
</gene>
<feature type="transmembrane region" description="Helical" evidence="5">
    <location>
        <begin position="13"/>
        <end position="46"/>
    </location>
</feature>
<comment type="subcellular location">
    <subcellularLocation>
        <location evidence="1">Membrane</location>
        <topology evidence="1">Multi-pass membrane protein</topology>
    </subcellularLocation>
</comment>
<evidence type="ECO:0000313" key="6">
    <source>
        <dbReference type="EMBL" id="XCC62388.1"/>
    </source>
</evidence>
<evidence type="ECO:0000256" key="4">
    <source>
        <dbReference type="ARBA" id="ARBA00023136"/>
    </source>
</evidence>
<keyword evidence="3 5" id="KW-1133">Transmembrane helix</keyword>
<dbReference type="InterPro" id="IPR019109">
    <property type="entry name" value="MamF_MmsF"/>
</dbReference>
<proteinExistence type="predicted"/>
<name>A0AAU8A962_9FIRM</name>
<dbReference type="EMBL" id="CP117826">
    <property type="protein sequence ID" value="XCC62388.1"/>
    <property type="molecule type" value="Genomic_DNA"/>
</dbReference>
<evidence type="ECO:0000256" key="5">
    <source>
        <dbReference type="SAM" id="Phobius"/>
    </source>
</evidence>
<feature type="transmembrane region" description="Helical" evidence="5">
    <location>
        <begin position="93"/>
        <end position="116"/>
    </location>
</feature>
<accession>A0AAU8A962</accession>
<dbReference type="Pfam" id="PF09685">
    <property type="entry name" value="MamF_MmsF"/>
    <property type="match status" value="1"/>
</dbReference>
<feature type="transmembrane region" description="Helical" evidence="5">
    <location>
        <begin position="58"/>
        <end position="81"/>
    </location>
</feature>
<organism evidence="6">
    <name type="scientific">Christensenella massiliensis</name>
    <dbReference type="NCBI Taxonomy" id="1805714"/>
    <lineage>
        <taxon>Bacteria</taxon>
        <taxon>Bacillati</taxon>
        <taxon>Bacillota</taxon>
        <taxon>Clostridia</taxon>
        <taxon>Christensenellales</taxon>
        <taxon>Christensenellaceae</taxon>
        <taxon>Christensenella</taxon>
    </lineage>
</organism>
<evidence type="ECO:0000256" key="2">
    <source>
        <dbReference type="ARBA" id="ARBA00022692"/>
    </source>
</evidence>
<keyword evidence="4 5" id="KW-0472">Membrane</keyword>
<sequence>MNQKSSTGMEANLFAMLVYIISIILIFIPYVCFVSWLFPLLVVILIEKQSVFVKRHAAQIMAICIVSAAIQIIFEIIAFAIASTNPFSAFSGISFLSVLSIIIQLLLVALGVYGAVKAYRNEDYSAPIIGILGDSIGNGLIK</sequence>
<dbReference type="AlphaFoldDB" id="A0AAU8A962"/>
<dbReference type="RefSeq" id="WP_353423517.1">
    <property type="nucleotide sequence ID" value="NZ_CP117826.1"/>
</dbReference>
<keyword evidence="2 5" id="KW-0812">Transmembrane</keyword>
<evidence type="ECO:0000256" key="1">
    <source>
        <dbReference type="ARBA" id="ARBA00004141"/>
    </source>
</evidence>